<evidence type="ECO:0000313" key="4">
    <source>
        <dbReference type="WBParaSite" id="NBR_0002267101-mRNA-1"/>
    </source>
</evidence>
<sequence>PGAAGAAPSPATCGKGTAAGAIGAAGTAPTGGGTKGSLCGSDLDLGVPARGFNWSTLGAGGRGLIGAGAAGLGGDEILGGGGAAGGGGGGGARADGGRGGGKACGRGGGGSGALPLGSGGGFEAENNFYGYLEQ</sequence>
<dbReference type="Proteomes" id="UP000271162">
    <property type="component" value="Unassembled WGS sequence"/>
</dbReference>
<accession>A0A0N4YZJ9</accession>
<dbReference type="OMA" id="GWACGAW"/>
<proteinExistence type="predicted"/>
<protein>
    <submittedName>
        <fullName evidence="4">PE family protein</fullName>
    </submittedName>
</protein>
<evidence type="ECO:0000313" key="3">
    <source>
        <dbReference type="Proteomes" id="UP000271162"/>
    </source>
</evidence>
<reference evidence="2 3" key="2">
    <citation type="submission" date="2018-11" db="EMBL/GenBank/DDBJ databases">
        <authorList>
            <consortium name="Pathogen Informatics"/>
        </authorList>
    </citation>
    <scope>NUCLEOTIDE SEQUENCE [LARGE SCALE GENOMIC DNA]</scope>
</reference>
<keyword evidence="3" id="KW-1185">Reference proteome</keyword>
<reference evidence="4" key="1">
    <citation type="submission" date="2017-02" db="UniProtKB">
        <authorList>
            <consortium name="WormBaseParasite"/>
        </authorList>
    </citation>
    <scope>IDENTIFICATION</scope>
</reference>
<organism evidence="4">
    <name type="scientific">Nippostrongylus brasiliensis</name>
    <name type="common">Rat hookworm</name>
    <dbReference type="NCBI Taxonomy" id="27835"/>
    <lineage>
        <taxon>Eukaryota</taxon>
        <taxon>Metazoa</taxon>
        <taxon>Ecdysozoa</taxon>
        <taxon>Nematoda</taxon>
        <taxon>Chromadorea</taxon>
        <taxon>Rhabditida</taxon>
        <taxon>Rhabditina</taxon>
        <taxon>Rhabditomorpha</taxon>
        <taxon>Strongyloidea</taxon>
        <taxon>Heligmosomidae</taxon>
        <taxon>Nippostrongylus</taxon>
    </lineage>
</organism>
<dbReference type="AlphaFoldDB" id="A0A0N4YZJ9"/>
<gene>
    <name evidence="2" type="ORF">NBR_LOCUS22672</name>
</gene>
<evidence type="ECO:0000313" key="2">
    <source>
        <dbReference type="EMBL" id="VDL87659.1"/>
    </source>
</evidence>
<feature type="region of interest" description="Disordered" evidence="1">
    <location>
        <begin position="83"/>
        <end position="107"/>
    </location>
</feature>
<evidence type="ECO:0000256" key="1">
    <source>
        <dbReference type="SAM" id="MobiDB-lite"/>
    </source>
</evidence>
<dbReference type="WBParaSite" id="NBR_0002267101-mRNA-1">
    <property type="protein sequence ID" value="NBR_0002267101-mRNA-1"/>
    <property type="gene ID" value="NBR_0002267101"/>
</dbReference>
<dbReference type="EMBL" id="UYSL01028697">
    <property type="protein sequence ID" value="VDL87659.1"/>
    <property type="molecule type" value="Genomic_DNA"/>
</dbReference>
<name>A0A0N4YZJ9_NIPBR</name>